<evidence type="ECO:0000313" key="3">
    <source>
        <dbReference type="Proteomes" id="UP000701801"/>
    </source>
</evidence>
<gene>
    <name evidence="2" type="ORF">HYALB_00005243</name>
</gene>
<name>A0A9N9LWR4_9HELO</name>
<proteinExistence type="predicted"/>
<sequence length="184" mass="19711">MVIHLMTPPSGSRCASSSSNSSSSTGASVRPRMMCSSHGKHRRLRNGHGHATTRATATVETQRSRDAMLCDAMPCESESGFYNTAKCLYHHLCHATANPLSAPSPGPTCLGEGQVERETHKLRSVNPVIIGTALRCSSDVQVTPPEALVEMEWRGWNATRTETLLEASAKAIIRTAIANSAVPT</sequence>
<evidence type="ECO:0000256" key="1">
    <source>
        <dbReference type="SAM" id="MobiDB-lite"/>
    </source>
</evidence>
<reference evidence="2" key="1">
    <citation type="submission" date="2021-07" db="EMBL/GenBank/DDBJ databases">
        <authorList>
            <person name="Durling M."/>
        </authorList>
    </citation>
    <scope>NUCLEOTIDE SEQUENCE</scope>
</reference>
<feature type="region of interest" description="Disordered" evidence="1">
    <location>
        <begin position="1"/>
        <end position="58"/>
    </location>
</feature>
<comment type="caution">
    <text evidence="2">The sequence shown here is derived from an EMBL/GenBank/DDBJ whole genome shotgun (WGS) entry which is preliminary data.</text>
</comment>
<dbReference type="Proteomes" id="UP000701801">
    <property type="component" value="Unassembled WGS sequence"/>
</dbReference>
<dbReference type="EMBL" id="CAJVRM010000285">
    <property type="protein sequence ID" value="CAG8978906.1"/>
    <property type="molecule type" value="Genomic_DNA"/>
</dbReference>
<organism evidence="2 3">
    <name type="scientific">Hymenoscyphus albidus</name>
    <dbReference type="NCBI Taxonomy" id="595503"/>
    <lineage>
        <taxon>Eukaryota</taxon>
        <taxon>Fungi</taxon>
        <taxon>Dikarya</taxon>
        <taxon>Ascomycota</taxon>
        <taxon>Pezizomycotina</taxon>
        <taxon>Leotiomycetes</taxon>
        <taxon>Helotiales</taxon>
        <taxon>Helotiaceae</taxon>
        <taxon>Hymenoscyphus</taxon>
    </lineage>
</organism>
<feature type="compositionally biased region" description="Low complexity" evidence="1">
    <location>
        <begin position="10"/>
        <end position="28"/>
    </location>
</feature>
<keyword evidence="3" id="KW-1185">Reference proteome</keyword>
<evidence type="ECO:0000313" key="2">
    <source>
        <dbReference type="EMBL" id="CAG8978906.1"/>
    </source>
</evidence>
<feature type="compositionally biased region" description="Basic residues" evidence="1">
    <location>
        <begin position="38"/>
        <end position="48"/>
    </location>
</feature>
<dbReference type="AlphaFoldDB" id="A0A9N9LWR4"/>
<accession>A0A9N9LWR4</accession>
<protein>
    <submittedName>
        <fullName evidence="2">Uncharacterized protein</fullName>
    </submittedName>
</protein>